<dbReference type="Proteomes" id="UP000597761">
    <property type="component" value="Unassembled WGS sequence"/>
</dbReference>
<feature type="region of interest" description="Disordered" evidence="3">
    <location>
        <begin position="45"/>
        <end position="74"/>
    </location>
</feature>
<protein>
    <submittedName>
        <fullName evidence="4">Ribonuclease</fullName>
    </submittedName>
</protein>
<evidence type="ECO:0000256" key="1">
    <source>
        <dbReference type="ARBA" id="ARBA00022722"/>
    </source>
</evidence>
<organism evidence="4 5">
    <name type="scientific">Tersicoccus solisilvae</name>
    <dbReference type="NCBI Taxonomy" id="1882339"/>
    <lineage>
        <taxon>Bacteria</taxon>
        <taxon>Bacillati</taxon>
        <taxon>Actinomycetota</taxon>
        <taxon>Actinomycetes</taxon>
        <taxon>Micrococcales</taxon>
        <taxon>Micrococcaceae</taxon>
        <taxon>Tersicoccus</taxon>
    </lineage>
</organism>
<comment type="caution">
    <text evidence="4">The sequence shown here is derived from an EMBL/GenBank/DDBJ whole genome shotgun (WGS) entry which is preliminary data.</text>
</comment>
<feature type="compositionally biased region" description="Low complexity" evidence="3">
    <location>
        <begin position="45"/>
        <end position="70"/>
    </location>
</feature>
<accession>A0ABQ1PPE4</accession>
<keyword evidence="5" id="KW-1185">Reference proteome</keyword>
<evidence type="ECO:0000256" key="3">
    <source>
        <dbReference type="SAM" id="MobiDB-lite"/>
    </source>
</evidence>
<evidence type="ECO:0000313" key="4">
    <source>
        <dbReference type="EMBL" id="GGD00505.1"/>
    </source>
</evidence>
<dbReference type="InterPro" id="IPR000026">
    <property type="entry name" value="N1-like"/>
</dbReference>
<dbReference type="SUPFAM" id="SSF53933">
    <property type="entry name" value="Microbial ribonucleases"/>
    <property type="match status" value="1"/>
</dbReference>
<evidence type="ECO:0000256" key="2">
    <source>
        <dbReference type="ARBA" id="ARBA00022801"/>
    </source>
</evidence>
<dbReference type="Gene3D" id="3.10.450.30">
    <property type="entry name" value="Microbial ribonucleases"/>
    <property type="match status" value="1"/>
</dbReference>
<keyword evidence="2" id="KW-0378">Hydrolase</keyword>
<dbReference type="EMBL" id="BMJI01000031">
    <property type="protein sequence ID" value="GGD00505.1"/>
    <property type="molecule type" value="Genomic_DNA"/>
</dbReference>
<sequence>MAGRTHPNRVRRRGTGVRRVAAAGAAIAAVLIAVLLAGCLATGTSGPSGSTGQTAVATGPGTPAGGTPRATGRDPVSGLAVVAASTLPAEARRTIDLIHRGGPFPYEEDGSTFGNFERLLPARPRGHYREYTVRTPGESDRGARRIVAARDGALYWTTDHYASFRVIAEDR</sequence>
<evidence type="ECO:0000313" key="5">
    <source>
        <dbReference type="Proteomes" id="UP000597761"/>
    </source>
</evidence>
<gene>
    <name evidence="4" type="ORF">GCM10011512_29220</name>
</gene>
<dbReference type="InterPro" id="IPR016191">
    <property type="entry name" value="Ribonuclease/ribotoxin"/>
</dbReference>
<name>A0ABQ1PPE4_9MICC</name>
<dbReference type="Pfam" id="PF00545">
    <property type="entry name" value="Ribonuclease"/>
    <property type="match status" value="1"/>
</dbReference>
<keyword evidence="1" id="KW-0540">Nuclease</keyword>
<reference evidence="5" key="1">
    <citation type="journal article" date="2019" name="Int. J. Syst. Evol. Microbiol.">
        <title>The Global Catalogue of Microorganisms (GCM) 10K type strain sequencing project: providing services to taxonomists for standard genome sequencing and annotation.</title>
        <authorList>
            <consortium name="The Broad Institute Genomics Platform"/>
            <consortium name="The Broad Institute Genome Sequencing Center for Infectious Disease"/>
            <person name="Wu L."/>
            <person name="Ma J."/>
        </authorList>
    </citation>
    <scope>NUCLEOTIDE SEQUENCE [LARGE SCALE GENOMIC DNA]</scope>
    <source>
        <strain evidence="5">CGMCC 1.15480</strain>
    </source>
</reference>
<proteinExistence type="predicted"/>